<reference evidence="3 4" key="1">
    <citation type="journal article" date="2019" name="Environ. Microbiol.">
        <title>Species interactions and distinct microbial communities in high Arctic permafrost affected cryosols are associated with the CH4 and CO2 gas fluxes.</title>
        <authorList>
            <person name="Altshuler I."/>
            <person name="Hamel J."/>
            <person name="Turney S."/>
            <person name="Magnuson E."/>
            <person name="Levesque R."/>
            <person name="Greer C."/>
            <person name="Whyte L.G."/>
        </authorList>
    </citation>
    <scope>NUCLEOTIDE SEQUENCE [LARGE SCALE GENOMIC DNA]</scope>
    <source>
        <strain evidence="3 4">S9.3B</strain>
    </source>
</reference>
<evidence type="ECO:0000313" key="3">
    <source>
        <dbReference type="EMBL" id="TPG61282.1"/>
    </source>
</evidence>
<feature type="domain" description="NADP-dependent oxidoreductase" evidence="2">
    <location>
        <begin position="64"/>
        <end position="295"/>
    </location>
</feature>
<dbReference type="PROSITE" id="PS51318">
    <property type="entry name" value="TAT"/>
    <property type="match status" value="1"/>
</dbReference>
<dbReference type="InterPro" id="IPR023210">
    <property type="entry name" value="NADP_OxRdtase_dom"/>
</dbReference>
<dbReference type="CDD" id="cd19095">
    <property type="entry name" value="AKR_PA4992-like"/>
    <property type="match status" value="1"/>
</dbReference>
<evidence type="ECO:0000256" key="1">
    <source>
        <dbReference type="SAM" id="SignalP"/>
    </source>
</evidence>
<dbReference type="PANTHER" id="PTHR43312:SF1">
    <property type="entry name" value="NADP-DEPENDENT OXIDOREDUCTASE DOMAIN-CONTAINING PROTEIN"/>
    <property type="match status" value="1"/>
</dbReference>
<sequence length="309" mass="33892">MQASRRSLLSAGLSAGAALALPPGAAAQPAAAPAELLRKPIPSSGEMIPVVGLGSARRYEDAKTEEDLAPLRETFRRFHQLGGTVLDTSPTYGVAEPVMGGLMADLGIRPSMFVCTKVAVDNKEQGRAQIEGCFRNLRTDRIDLIAVHNLRDIADELATLRELKAAGRIRYLGATTSFDRQYEAFEAMMRRETLDSIQIDYALDNRNAAERIIPLARDRGMAVFINLPFGRGSVFRATQGRPLPDWAAEIDCTSWAQVMLKYIVSHEAVTCAIPGMAQARYVDDNLKAAQGRMPDAALRRRMEQYIDAL</sequence>
<feature type="chain" id="PRO_5021194344" evidence="1">
    <location>
        <begin position="21"/>
        <end position="309"/>
    </location>
</feature>
<proteinExistence type="predicted"/>
<protein>
    <submittedName>
        <fullName evidence="3">Aldo/keto reductase</fullName>
    </submittedName>
</protein>
<dbReference type="InterPro" id="IPR053135">
    <property type="entry name" value="AKR2_Oxidoreductase"/>
</dbReference>
<organism evidence="3 4">
    <name type="scientific">Muricoccus nepalensis</name>
    <dbReference type="NCBI Taxonomy" id="1854500"/>
    <lineage>
        <taxon>Bacteria</taxon>
        <taxon>Pseudomonadati</taxon>
        <taxon>Pseudomonadota</taxon>
        <taxon>Alphaproteobacteria</taxon>
        <taxon>Acetobacterales</taxon>
        <taxon>Roseomonadaceae</taxon>
        <taxon>Muricoccus</taxon>
    </lineage>
</organism>
<dbReference type="Proteomes" id="UP000317078">
    <property type="component" value="Unassembled WGS sequence"/>
</dbReference>
<dbReference type="OrthoDB" id="9783572at2"/>
<dbReference type="RefSeq" id="WP_140881010.1">
    <property type="nucleotide sequence ID" value="NZ_RCZP01000001.1"/>
</dbReference>
<dbReference type="AlphaFoldDB" id="A0A502GI91"/>
<name>A0A502GI91_9PROT</name>
<evidence type="ECO:0000313" key="4">
    <source>
        <dbReference type="Proteomes" id="UP000317078"/>
    </source>
</evidence>
<dbReference type="Gene3D" id="3.20.20.100">
    <property type="entry name" value="NADP-dependent oxidoreductase domain"/>
    <property type="match status" value="1"/>
</dbReference>
<dbReference type="SUPFAM" id="SSF51430">
    <property type="entry name" value="NAD(P)-linked oxidoreductase"/>
    <property type="match status" value="1"/>
</dbReference>
<gene>
    <name evidence="3" type="ORF">EAH89_01640</name>
</gene>
<dbReference type="PANTHER" id="PTHR43312">
    <property type="entry name" value="D-THREO-ALDOSE 1-DEHYDROGENASE"/>
    <property type="match status" value="1"/>
</dbReference>
<dbReference type="Pfam" id="PF00248">
    <property type="entry name" value="Aldo_ket_red"/>
    <property type="match status" value="1"/>
</dbReference>
<keyword evidence="4" id="KW-1185">Reference proteome</keyword>
<feature type="signal peptide" evidence="1">
    <location>
        <begin position="1"/>
        <end position="20"/>
    </location>
</feature>
<evidence type="ECO:0000259" key="2">
    <source>
        <dbReference type="Pfam" id="PF00248"/>
    </source>
</evidence>
<dbReference type="InterPro" id="IPR036812">
    <property type="entry name" value="NAD(P)_OxRdtase_dom_sf"/>
</dbReference>
<accession>A0A502GI91</accession>
<dbReference type="EMBL" id="RCZP01000001">
    <property type="protein sequence ID" value="TPG61282.1"/>
    <property type="molecule type" value="Genomic_DNA"/>
</dbReference>
<dbReference type="InterPro" id="IPR006311">
    <property type="entry name" value="TAT_signal"/>
</dbReference>
<keyword evidence="1" id="KW-0732">Signal</keyword>
<comment type="caution">
    <text evidence="3">The sequence shown here is derived from an EMBL/GenBank/DDBJ whole genome shotgun (WGS) entry which is preliminary data.</text>
</comment>